<dbReference type="GeneID" id="19191680"/>
<evidence type="ECO:0000256" key="1">
    <source>
        <dbReference type="SAM" id="MobiDB-lite"/>
    </source>
</evidence>
<dbReference type="EMBL" id="AMGX01000010">
    <property type="protein sequence ID" value="EXJ69901.1"/>
    <property type="molecule type" value="Genomic_DNA"/>
</dbReference>
<evidence type="ECO:0000313" key="3">
    <source>
        <dbReference type="Proteomes" id="UP000019471"/>
    </source>
</evidence>
<protein>
    <submittedName>
        <fullName evidence="2">Uncharacterized protein</fullName>
    </submittedName>
</protein>
<name>W9WZ19_9EURO</name>
<comment type="caution">
    <text evidence="2">The sequence shown here is derived from an EMBL/GenBank/DDBJ whole genome shotgun (WGS) entry which is preliminary data.</text>
</comment>
<organism evidence="2 3">
    <name type="scientific">Cladophialophora psammophila CBS 110553</name>
    <dbReference type="NCBI Taxonomy" id="1182543"/>
    <lineage>
        <taxon>Eukaryota</taxon>
        <taxon>Fungi</taxon>
        <taxon>Dikarya</taxon>
        <taxon>Ascomycota</taxon>
        <taxon>Pezizomycotina</taxon>
        <taxon>Eurotiomycetes</taxon>
        <taxon>Chaetothyriomycetidae</taxon>
        <taxon>Chaetothyriales</taxon>
        <taxon>Herpotrichiellaceae</taxon>
        <taxon>Cladophialophora</taxon>
    </lineage>
</organism>
<evidence type="ECO:0000313" key="2">
    <source>
        <dbReference type="EMBL" id="EXJ69901.1"/>
    </source>
</evidence>
<dbReference type="eggNOG" id="ENOG502RNT2">
    <property type="taxonomic scope" value="Eukaryota"/>
</dbReference>
<dbReference type="HOGENOM" id="CLU_156682_1_0_1"/>
<sequence length="109" mass="11147">MPRGAEFDNGKPQSDNPIEAGEDKVHGGTKPTYEADLSGPKKAAPLPEGMDEMNDRTLSGGAAPGHESGKGGHGSRTGGEHTGLGAHKDLGTADPHPKDLKDDRQPGGS</sequence>
<keyword evidence="3" id="KW-1185">Reference proteome</keyword>
<feature type="compositionally biased region" description="Gly residues" evidence="1">
    <location>
        <begin position="71"/>
        <end position="82"/>
    </location>
</feature>
<dbReference type="AlphaFoldDB" id="W9WZ19"/>
<dbReference type="Proteomes" id="UP000019471">
    <property type="component" value="Unassembled WGS sequence"/>
</dbReference>
<reference evidence="2 3" key="1">
    <citation type="submission" date="2013-03" db="EMBL/GenBank/DDBJ databases">
        <title>The Genome Sequence of Cladophialophora psammophila CBS 110553.</title>
        <authorList>
            <consortium name="The Broad Institute Genomics Platform"/>
            <person name="Cuomo C."/>
            <person name="de Hoog S."/>
            <person name="Gorbushina A."/>
            <person name="Walker B."/>
            <person name="Young S.K."/>
            <person name="Zeng Q."/>
            <person name="Gargeya S."/>
            <person name="Fitzgerald M."/>
            <person name="Haas B."/>
            <person name="Abouelleil A."/>
            <person name="Allen A.W."/>
            <person name="Alvarado L."/>
            <person name="Arachchi H.M."/>
            <person name="Berlin A.M."/>
            <person name="Chapman S.B."/>
            <person name="Gainer-Dewar J."/>
            <person name="Goldberg J."/>
            <person name="Griggs A."/>
            <person name="Gujja S."/>
            <person name="Hansen M."/>
            <person name="Howarth C."/>
            <person name="Imamovic A."/>
            <person name="Ireland A."/>
            <person name="Larimer J."/>
            <person name="McCowan C."/>
            <person name="Murphy C."/>
            <person name="Pearson M."/>
            <person name="Poon T.W."/>
            <person name="Priest M."/>
            <person name="Roberts A."/>
            <person name="Saif S."/>
            <person name="Shea T."/>
            <person name="Sisk P."/>
            <person name="Sykes S."/>
            <person name="Wortman J."/>
            <person name="Nusbaum C."/>
            <person name="Birren B."/>
        </authorList>
    </citation>
    <scope>NUCLEOTIDE SEQUENCE [LARGE SCALE GENOMIC DNA]</scope>
    <source>
        <strain evidence="2 3">CBS 110553</strain>
    </source>
</reference>
<proteinExistence type="predicted"/>
<gene>
    <name evidence="2" type="ORF">A1O5_06974</name>
</gene>
<dbReference type="OrthoDB" id="3439627at2759"/>
<feature type="compositionally biased region" description="Basic and acidic residues" evidence="1">
    <location>
        <begin position="86"/>
        <end position="109"/>
    </location>
</feature>
<feature type="region of interest" description="Disordered" evidence="1">
    <location>
        <begin position="1"/>
        <end position="109"/>
    </location>
</feature>
<dbReference type="RefSeq" id="XP_007745753.1">
    <property type="nucleotide sequence ID" value="XM_007747563.1"/>
</dbReference>
<accession>W9WZ19</accession>